<proteinExistence type="predicted"/>
<dbReference type="AlphaFoldDB" id="A0A5D2MN28"/>
<gene>
    <name evidence="1" type="ORF">ES332_A13G158800v1</name>
</gene>
<accession>A0A5D2MN28</accession>
<protein>
    <submittedName>
        <fullName evidence="1">Uncharacterized protein</fullName>
    </submittedName>
</protein>
<organism evidence="1 2">
    <name type="scientific">Gossypium tomentosum</name>
    <name type="common">Hawaiian cotton</name>
    <name type="synonym">Gossypium sandvicense</name>
    <dbReference type="NCBI Taxonomy" id="34277"/>
    <lineage>
        <taxon>Eukaryota</taxon>
        <taxon>Viridiplantae</taxon>
        <taxon>Streptophyta</taxon>
        <taxon>Embryophyta</taxon>
        <taxon>Tracheophyta</taxon>
        <taxon>Spermatophyta</taxon>
        <taxon>Magnoliopsida</taxon>
        <taxon>eudicotyledons</taxon>
        <taxon>Gunneridae</taxon>
        <taxon>Pentapetalae</taxon>
        <taxon>rosids</taxon>
        <taxon>malvids</taxon>
        <taxon>Malvales</taxon>
        <taxon>Malvaceae</taxon>
        <taxon>Malvoideae</taxon>
        <taxon>Gossypium</taxon>
    </lineage>
</organism>
<keyword evidence="2" id="KW-1185">Reference proteome</keyword>
<reference evidence="1 2" key="1">
    <citation type="submission" date="2019-07" db="EMBL/GenBank/DDBJ databases">
        <title>WGS assembly of Gossypium tomentosum.</title>
        <authorList>
            <person name="Chen Z.J."/>
            <person name="Sreedasyam A."/>
            <person name="Ando A."/>
            <person name="Song Q."/>
            <person name="De L."/>
            <person name="Hulse-Kemp A."/>
            <person name="Ding M."/>
            <person name="Ye W."/>
            <person name="Kirkbride R."/>
            <person name="Jenkins J."/>
            <person name="Plott C."/>
            <person name="Lovell J."/>
            <person name="Lin Y.-M."/>
            <person name="Vaughn R."/>
            <person name="Liu B."/>
            <person name="Li W."/>
            <person name="Simpson S."/>
            <person name="Scheffler B."/>
            <person name="Saski C."/>
            <person name="Grover C."/>
            <person name="Hu G."/>
            <person name="Conover J."/>
            <person name="Carlson J."/>
            <person name="Shu S."/>
            <person name="Boston L."/>
            <person name="Williams M."/>
            <person name="Peterson D."/>
            <person name="Mcgee K."/>
            <person name="Jones D."/>
            <person name="Wendel J."/>
            <person name="Stelly D."/>
            <person name="Grimwood J."/>
            <person name="Schmutz J."/>
        </authorList>
    </citation>
    <scope>NUCLEOTIDE SEQUENCE [LARGE SCALE GENOMIC DNA]</scope>
    <source>
        <strain evidence="1">7179.01</strain>
    </source>
</reference>
<sequence>MFLWKNFQFNGIIFETNLNMARGRTHKASWKKENCFGVIGLVSTFAI</sequence>
<evidence type="ECO:0000313" key="1">
    <source>
        <dbReference type="EMBL" id="TYH92099.1"/>
    </source>
</evidence>
<dbReference type="EMBL" id="CM017622">
    <property type="protein sequence ID" value="TYH92099.1"/>
    <property type="molecule type" value="Genomic_DNA"/>
</dbReference>
<dbReference type="Proteomes" id="UP000322667">
    <property type="component" value="Chromosome A13"/>
</dbReference>
<name>A0A5D2MN28_GOSTO</name>
<evidence type="ECO:0000313" key="2">
    <source>
        <dbReference type="Proteomes" id="UP000322667"/>
    </source>
</evidence>